<name>A0ABZ0PAY1_9BACT</name>
<accession>A0ABZ0PAY1</accession>
<protein>
    <submittedName>
        <fullName evidence="2">Uncharacterized protein</fullName>
    </submittedName>
</protein>
<gene>
    <name evidence="2" type="ORF">R9B83_01290</name>
</gene>
<proteinExistence type="predicted"/>
<dbReference type="GeneID" id="94493503"/>
<feature type="coiled-coil region" evidence="1">
    <location>
        <begin position="3"/>
        <end position="68"/>
    </location>
</feature>
<dbReference type="RefSeq" id="WP_140031729.1">
    <property type="nucleotide sequence ID" value="NZ_CP137845.1"/>
</dbReference>
<dbReference type="Proteomes" id="UP001303601">
    <property type="component" value="Chromosome"/>
</dbReference>
<keyword evidence="3" id="KW-1185">Reference proteome</keyword>
<sequence length="282" mass="33571">MIVEQQNENNIKYEDKLNLLQKTLDLIKNEKDKEKILAFLKENEIINLKSETKTKDELISEIKNLRKKINPSKGYTRRIREDYYDILENKLAIDQEKINRIMGEYDVDEIQAANKEGVKKYIDYTSLASKVASDLKWYSRQINKAPKILEEIEYYLSKIFEGVDPTGNQTFDMILAIKSAAEFAIRVINMAWSSIQNSINHYYGMVIPYFALLTNKLHKRENMISIIVYIKYVENEIVNKNIYGIYWRIIYDNLRGYIKDYYWIFKIAKNKEFTDSFFSNKY</sequence>
<keyword evidence="1" id="KW-0175">Coiled coil</keyword>
<evidence type="ECO:0000256" key="1">
    <source>
        <dbReference type="SAM" id="Coils"/>
    </source>
</evidence>
<dbReference type="EMBL" id="CP137845">
    <property type="protein sequence ID" value="WPB54187.1"/>
    <property type="molecule type" value="Genomic_DNA"/>
</dbReference>
<evidence type="ECO:0000313" key="2">
    <source>
        <dbReference type="EMBL" id="WPB54187.1"/>
    </source>
</evidence>
<organism evidence="2 3">
    <name type="scientific">Metamycoplasma equirhinis</name>
    <dbReference type="NCBI Taxonomy" id="92402"/>
    <lineage>
        <taxon>Bacteria</taxon>
        <taxon>Bacillati</taxon>
        <taxon>Mycoplasmatota</taxon>
        <taxon>Mycoplasmoidales</taxon>
        <taxon>Metamycoplasmataceae</taxon>
        <taxon>Metamycoplasma</taxon>
    </lineage>
</organism>
<evidence type="ECO:0000313" key="3">
    <source>
        <dbReference type="Proteomes" id="UP001303601"/>
    </source>
</evidence>
<reference evidence="2" key="1">
    <citation type="submission" date="2023-11" db="EMBL/GenBank/DDBJ databases">
        <title>Completed genome sequence of Mycoplasma equirhinis type strain M432/72.</title>
        <authorList>
            <person name="Spergser J."/>
        </authorList>
    </citation>
    <scope>NUCLEOTIDE SEQUENCE [LARGE SCALE GENOMIC DNA]</scope>
    <source>
        <strain evidence="2">M432/72</strain>
    </source>
</reference>